<reference evidence="7" key="1">
    <citation type="submission" date="2023-07" db="EMBL/GenBank/DDBJ databases">
        <title>Sequencing the genomes of 1000 actinobacteria strains.</title>
        <authorList>
            <person name="Klenk H.-P."/>
        </authorList>
    </citation>
    <scope>NUCLEOTIDE SEQUENCE</scope>
    <source>
        <strain evidence="7">DSM 45977</strain>
    </source>
</reference>
<keyword evidence="8" id="KW-1185">Reference proteome</keyword>
<feature type="region of interest" description="Disordered" evidence="5">
    <location>
        <begin position="202"/>
        <end position="244"/>
    </location>
</feature>
<evidence type="ECO:0000259" key="6">
    <source>
        <dbReference type="PROSITE" id="PS50977"/>
    </source>
</evidence>
<dbReference type="RefSeq" id="WP_310273071.1">
    <property type="nucleotide sequence ID" value="NZ_JAVDXW010000001.1"/>
</dbReference>
<name>A0AAE3ZBP1_9ACTN</name>
<evidence type="ECO:0000256" key="3">
    <source>
        <dbReference type="ARBA" id="ARBA00023163"/>
    </source>
</evidence>
<dbReference type="PANTHER" id="PTHR30055:SF234">
    <property type="entry name" value="HTH-TYPE TRANSCRIPTIONAL REGULATOR BETI"/>
    <property type="match status" value="1"/>
</dbReference>
<sequence length="244" mass="26715">MRPAPGPCNARSRRTRAALLAATQSLLDEVGVEATTMSAIAERANVTRRTTYLHFHSRAELITTLFDQMRVAEGGPPAVHAVWQAPDATTALAEWTRRMAHYHSRLIALIRAMEQVRSLGTDAAHDADSVAAPQRIACDRLALRLDDEDVLAPPWTVQNTADFLWSLASARLFEALTIDRGWSRDRYAQLLSALLRSAFVSGETTPAPSPEHVSRIRDAPDAGQGRRTATEPPPGHRGTDEGKP</sequence>
<evidence type="ECO:0000256" key="1">
    <source>
        <dbReference type="ARBA" id="ARBA00023015"/>
    </source>
</evidence>
<dbReference type="InterPro" id="IPR001647">
    <property type="entry name" value="HTH_TetR"/>
</dbReference>
<accession>A0AAE3ZBP1</accession>
<evidence type="ECO:0000256" key="5">
    <source>
        <dbReference type="SAM" id="MobiDB-lite"/>
    </source>
</evidence>
<organism evidence="7 8">
    <name type="scientific">Haloactinomyces albus</name>
    <dbReference type="NCBI Taxonomy" id="1352928"/>
    <lineage>
        <taxon>Bacteria</taxon>
        <taxon>Bacillati</taxon>
        <taxon>Actinomycetota</taxon>
        <taxon>Actinomycetes</taxon>
        <taxon>Actinopolysporales</taxon>
        <taxon>Actinopolysporaceae</taxon>
        <taxon>Haloactinomyces</taxon>
    </lineage>
</organism>
<dbReference type="Gene3D" id="1.10.357.10">
    <property type="entry name" value="Tetracycline Repressor, domain 2"/>
    <property type="match status" value="1"/>
</dbReference>
<gene>
    <name evidence="7" type="ORF">JOF55_002149</name>
</gene>
<dbReference type="EMBL" id="JAVDXW010000001">
    <property type="protein sequence ID" value="MDR7301968.1"/>
    <property type="molecule type" value="Genomic_DNA"/>
</dbReference>
<dbReference type="Pfam" id="PF00440">
    <property type="entry name" value="TetR_N"/>
    <property type="match status" value="1"/>
</dbReference>
<feature type="domain" description="HTH tetR-type" evidence="6">
    <location>
        <begin position="13"/>
        <end position="73"/>
    </location>
</feature>
<dbReference type="Proteomes" id="UP001180845">
    <property type="component" value="Unassembled WGS sequence"/>
</dbReference>
<protein>
    <submittedName>
        <fullName evidence="7">AcrR family transcriptional regulator</fullName>
    </submittedName>
</protein>
<evidence type="ECO:0000313" key="8">
    <source>
        <dbReference type="Proteomes" id="UP001180845"/>
    </source>
</evidence>
<keyword evidence="2 4" id="KW-0238">DNA-binding</keyword>
<evidence type="ECO:0000256" key="2">
    <source>
        <dbReference type="ARBA" id="ARBA00023125"/>
    </source>
</evidence>
<dbReference type="SUPFAM" id="SSF46689">
    <property type="entry name" value="Homeodomain-like"/>
    <property type="match status" value="1"/>
</dbReference>
<dbReference type="InterPro" id="IPR050109">
    <property type="entry name" value="HTH-type_TetR-like_transc_reg"/>
</dbReference>
<evidence type="ECO:0000256" key="4">
    <source>
        <dbReference type="PROSITE-ProRule" id="PRU00335"/>
    </source>
</evidence>
<dbReference type="GO" id="GO:0000976">
    <property type="term" value="F:transcription cis-regulatory region binding"/>
    <property type="evidence" value="ECO:0007669"/>
    <property type="project" value="TreeGrafter"/>
</dbReference>
<dbReference type="PANTHER" id="PTHR30055">
    <property type="entry name" value="HTH-TYPE TRANSCRIPTIONAL REGULATOR RUTR"/>
    <property type="match status" value="1"/>
</dbReference>
<feature type="DNA-binding region" description="H-T-H motif" evidence="4">
    <location>
        <begin position="36"/>
        <end position="55"/>
    </location>
</feature>
<dbReference type="PROSITE" id="PS50977">
    <property type="entry name" value="HTH_TETR_2"/>
    <property type="match status" value="1"/>
</dbReference>
<keyword evidence="1" id="KW-0805">Transcription regulation</keyword>
<dbReference type="GO" id="GO:0003700">
    <property type="term" value="F:DNA-binding transcription factor activity"/>
    <property type="evidence" value="ECO:0007669"/>
    <property type="project" value="TreeGrafter"/>
</dbReference>
<comment type="caution">
    <text evidence="7">The sequence shown here is derived from an EMBL/GenBank/DDBJ whole genome shotgun (WGS) entry which is preliminary data.</text>
</comment>
<dbReference type="InterPro" id="IPR009057">
    <property type="entry name" value="Homeodomain-like_sf"/>
</dbReference>
<evidence type="ECO:0000313" key="7">
    <source>
        <dbReference type="EMBL" id="MDR7301968.1"/>
    </source>
</evidence>
<dbReference type="AlphaFoldDB" id="A0AAE3ZBP1"/>
<keyword evidence="3" id="KW-0804">Transcription</keyword>
<dbReference type="PRINTS" id="PR00455">
    <property type="entry name" value="HTHTETR"/>
</dbReference>
<proteinExistence type="predicted"/>